<proteinExistence type="predicted"/>
<sequence>MDAPSEQAAPKGELFPYQYKYETEDSPALVFPRVVAEVFGGVLGGVGMGIVGLLAGVSALEDVSCGSGEVCAATILIITVPAVFVGIPLGVQYAAQGLGGRGDFLPSLAGTLLGTGAGLLYGLSQDGPGYMAVGLIVGPVLGAVIGYEISHAMNASSSYQARAGSSSAQALRVAPLIGATPRGGFLGGLSGSF</sequence>
<comment type="caution">
    <text evidence="2">The sequence shown here is derived from an EMBL/GenBank/DDBJ whole genome shotgun (WGS) entry which is preliminary data.</text>
</comment>
<protein>
    <submittedName>
        <fullName evidence="2">Uncharacterized protein</fullName>
    </submittedName>
</protein>
<dbReference type="AlphaFoldDB" id="A0A085WQP2"/>
<feature type="transmembrane region" description="Helical" evidence="1">
    <location>
        <begin position="38"/>
        <end position="60"/>
    </location>
</feature>
<dbReference type="EMBL" id="JMCB01000003">
    <property type="protein sequence ID" value="KFE70005.1"/>
    <property type="molecule type" value="Genomic_DNA"/>
</dbReference>
<reference evidence="2 3" key="1">
    <citation type="submission" date="2014-04" db="EMBL/GenBank/DDBJ databases">
        <title>Genome assembly of Hyalangium minutum DSM 14724.</title>
        <authorList>
            <person name="Sharma G."/>
            <person name="Subramanian S."/>
        </authorList>
    </citation>
    <scope>NUCLEOTIDE SEQUENCE [LARGE SCALE GENOMIC DNA]</scope>
    <source>
        <strain evidence="2 3">DSM 14724</strain>
    </source>
</reference>
<dbReference type="OrthoDB" id="5385063at2"/>
<keyword evidence="3" id="KW-1185">Reference proteome</keyword>
<dbReference type="RefSeq" id="WP_157231864.1">
    <property type="nucleotide sequence ID" value="NZ_JMCB01000003.1"/>
</dbReference>
<evidence type="ECO:0000256" key="1">
    <source>
        <dbReference type="SAM" id="Phobius"/>
    </source>
</evidence>
<feature type="transmembrane region" description="Helical" evidence="1">
    <location>
        <begin position="129"/>
        <end position="149"/>
    </location>
</feature>
<feature type="transmembrane region" description="Helical" evidence="1">
    <location>
        <begin position="103"/>
        <end position="123"/>
    </location>
</feature>
<accession>A0A085WQP2</accession>
<keyword evidence="1" id="KW-1133">Transmembrane helix</keyword>
<evidence type="ECO:0000313" key="3">
    <source>
        <dbReference type="Proteomes" id="UP000028725"/>
    </source>
</evidence>
<keyword evidence="1" id="KW-0472">Membrane</keyword>
<evidence type="ECO:0000313" key="2">
    <source>
        <dbReference type="EMBL" id="KFE70005.1"/>
    </source>
</evidence>
<name>A0A085WQP2_9BACT</name>
<gene>
    <name evidence="2" type="ORF">DB31_5047</name>
</gene>
<organism evidence="2 3">
    <name type="scientific">Hyalangium minutum</name>
    <dbReference type="NCBI Taxonomy" id="394096"/>
    <lineage>
        <taxon>Bacteria</taxon>
        <taxon>Pseudomonadati</taxon>
        <taxon>Myxococcota</taxon>
        <taxon>Myxococcia</taxon>
        <taxon>Myxococcales</taxon>
        <taxon>Cystobacterineae</taxon>
        <taxon>Archangiaceae</taxon>
        <taxon>Hyalangium</taxon>
    </lineage>
</organism>
<dbReference type="Proteomes" id="UP000028725">
    <property type="component" value="Unassembled WGS sequence"/>
</dbReference>
<keyword evidence="1" id="KW-0812">Transmembrane</keyword>
<feature type="transmembrane region" description="Helical" evidence="1">
    <location>
        <begin position="72"/>
        <end position="91"/>
    </location>
</feature>